<sequence length="315" mass="36272">MNKKLAIVLPAYNEELVIDKTTNVLLEIMDQMIADQLISSDSFITYVDDGSRDKTWNLIKDLHIKYKRVRGIHFSRNFGHQNALIAGMTEYTGTDVDYVVTLDADLQDDPKAIIKMVKLANEGKNVVYGVRNYRTTDTWFKRFSAQTFYKFMNMLGVQTIPNHSDFRLVDQKVLNAFSEYDERDMFLRGIFPSIGFGTAKVYYARKAREAGESKYPLKKMITFALDGITSFSVRPIILVRNLGLTMVTISGLFLLYTLWSYFYGYVEDGWPMLMVSIWAIGGLQLLAIGVVGEYIGKIFIEVKHRPRYIIEQYLK</sequence>
<gene>
    <name evidence="9" type="ORF">FY536_04100</name>
</gene>
<dbReference type="Gene3D" id="3.90.550.10">
    <property type="entry name" value="Spore Coat Polysaccharide Biosynthesis Protein SpsA, Chain A"/>
    <property type="match status" value="1"/>
</dbReference>
<feature type="transmembrane region" description="Helical" evidence="7">
    <location>
        <begin position="242"/>
        <end position="263"/>
    </location>
</feature>
<evidence type="ECO:0000256" key="3">
    <source>
        <dbReference type="ARBA" id="ARBA00022679"/>
    </source>
</evidence>
<evidence type="ECO:0000313" key="10">
    <source>
        <dbReference type="Proteomes" id="UP000516446"/>
    </source>
</evidence>
<dbReference type="InterPro" id="IPR029044">
    <property type="entry name" value="Nucleotide-diphossugar_trans"/>
</dbReference>
<dbReference type="Proteomes" id="UP000516446">
    <property type="component" value="Chromosome"/>
</dbReference>
<evidence type="ECO:0000256" key="2">
    <source>
        <dbReference type="ARBA" id="ARBA00022676"/>
    </source>
</evidence>
<dbReference type="InterPro" id="IPR001173">
    <property type="entry name" value="Glyco_trans_2-like"/>
</dbReference>
<dbReference type="GO" id="GO:0005886">
    <property type="term" value="C:plasma membrane"/>
    <property type="evidence" value="ECO:0007669"/>
    <property type="project" value="TreeGrafter"/>
</dbReference>
<evidence type="ECO:0000256" key="7">
    <source>
        <dbReference type="SAM" id="Phobius"/>
    </source>
</evidence>
<feature type="domain" description="Glycosyltransferase 2-like" evidence="8">
    <location>
        <begin position="7"/>
        <end position="174"/>
    </location>
</feature>
<dbReference type="AlphaFoldDB" id="A0A7H1MM17"/>
<keyword evidence="2" id="KW-0328">Glycosyltransferase</keyword>
<keyword evidence="10" id="KW-1185">Reference proteome</keyword>
<dbReference type="Pfam" id="PF00535">
    <property type="entry name" value="Glycos_transf_2"/>
    <property type="match status" value="1"/>
</dbReference>
<name>A0A7H1MM17_9LACO</name>
<dbReference type="CDD" id="cd04187">
    <property type="entry name" value="DPM1_like_bac"/>
    <property type="match status" value="1"/>
</dbReference>
<feature type="transmembrane region" description="Helical" evidence="7">
    <location>
        <begin position="275"/>
        <end position="295"/>
    </location>
</feature>
<evidence type="ECO:0000256" key="1">
    <source>
        <dbReference type="ARBA" id="ARBA00004141"/>
    </source>
</evidence>
<evidence type="ECO:0000256" key="5">
    <source>
        <dbReference type="ARBA" id="ARBA00022989"/>
    </source>
</evidence>
<evidence type="ECO:0000259" key="8">
    <source>
        <dbReference type="Pfam" id="PF00535"/>
    </source>
</evidence>
<reference evidence="9 10" key="1">
    <citation type="submission" date="2019-08" db="EMBL/GenBank/DDBJ databases">
        <authorList>
            <person name="Chang H.C."/>
            <person name="Mun S.Y."/>
        </authorList>
    </citation>
    <scope>NUCLEOTIDE SEQUENCE [LARGE SCALE GENOMIC DNA]</scope>
    <source>
        <strain evidence="9 10">SK</strain>
    </source>
</reference>
<evidence type="ECO:0000256" key="6">
    <source>
        <dbReference type="ARBA" id="ARBA00023136"/>
    </source>
</evidence>
<comment type="subcellular location">
    <subcellularLocation>
        <location evidence="1">Membrane</location>
        <topology evidence="1">Multi-pass membrane protein</topology>
    </subcellularLocation>
</comment>
<keyword evidence="5 7" id="KW-1133">Transmembrane helix</keyword>
<keyword evidence="6 7" id="KW-0472">Membrane</keyword>
<dbReference type="RefSeq" id="WP_190275606.1">
    <property type="nucleotide sequence ID" value="NZ_CP043431.1"/>
</dbReference>
<protein>
    <submittedName>
        <fullName evidence="9">Glycosyltransferase family 2 protein</fullName>
    </submittedName>
</protein>
<keyword evidence="4 7" id="KW-0812">Transmembrane</keyword>
<dbReference type="GO" id="GO:0016757">
    <property type="term" value="F:glycosyltransferase activity"/>
    <property type="evidence" value="ECO:0007669"/>
    <property type="project" value="UniProtKB-KW"/>
</dbReference>
<keyword evidence="3 9" id="KW-0808">Transferase</keyword>
<evidence type="ECO:0000313" key="9">
    <source>
        <dbReference type="EMBL" id="QNT64503.1"/>
    </source>
</evidence>
<dbReference type="SUPFAM" id="SSF53448">
    <property type="entry name" value="Nucleotide-diphospho-sugar transferases"/>
    <property type="match status" value="1"/>
</dbReference>
<dbReference type="EMBL" id="CP043431">
    <property type="protein sequence ID" value="QNT64503.1"/>
    <property type="molecule type" value="Genomic_DNA"/>
</dbReference>
<organism evidence="9 10">
    <name type="scientific">Weissella koreensis</name>
    <dbReference type="NCBI Taxonomy" id="165096"/>
    <lineage>
        <taxon>Bacteria</taxon>
        <taxon>Bacillati</taxon>
        <taxon>Bacillota</taxon>
        <taxon>Bacilli</taxon>
        <taxon>Lactobacillales</taxon>
        <taxon>Lactobacillaceae</taxon>
        <taxon>Weissella</taxon>
    </lineage>
</organism>
<accession>A0A7H1MM17</accession>
<dbReference type="PANTHER" id="PTHR48090:SF1">
    <property type="entry name" value="PROPHAGE BACTOPRENOL GLUCOSYL TRANSFERASE HOMOLOG"/>
    <property type="match status" value="1"/>
</dbReference>
<proteinExistence type="predicted"/>
<evidence type="ECO:0000256" key="4">
    <source>
        <dbReference type="ARBA" id="ARBA00022692"/>
    </source>
</evidence>
<dbReference type="PANTHER" id="PTHR48090">
    <property type="entry name" value="UNDECAPRENYL-PHOSPHATE 4-DEOXY-4-FORMAMIDO-L-ARABINOSE TRANSFERASE-RELATED"/>
    <property type="match status" value="1"/>
</dbReference>
<dbReference type="InterPro" id="IPR050256">
    <property type="entry name" value="Glycosyltransferase_2"/>
</dbReference>